<reference evidence="1" key="1">
    <citation type="submission" date="2021-12" db="EMBL/GenBank/DDBJ databases">
        <authorList>
            <person name="King R."/>
        </authorList>
    </citation>
    <scope>NUCLEOTIDE SEQUENCE</scope>
</reference>
<name>A0A9P0B0G0_BRAAE</name>
<sequence>MSGHDIPPGDPGGTLDYVQKINEIITRSPSTQEAVRSLMTLSQLNQIPSLLNREFLSQLECDDTLKGEINEIVDRGFWISDKGDRIDINEKMVIHSDVTLIPQKMEVKQTNDNKKHDLEILLYTIYDTGPFVVNIESNNNSELHYQKIGRLFSQSNNKNFEINRVMKKGKNRVAIFFKTLDKANEFIKNTDFLATYNLRAFIPRHLVTTKALIRGIDPEFSEEDIRNNLKSLGKISKITNVRRIKKKSKEDSGLLINTPLVVVTFRGKFIPQKVELFLCVFPTEKYIDPVIQCFGCLRYGHTISQCKSKHRCDRCGEGKNENEKHDNCHLKCIFCNEAHSSSEKGTAFKNRICKEFIRQKKIKEIMSIYNLSFFEASKKIKEVTPQTKTLKETEAIRNIYTEDFPPLTEEIPEEDFPLRKNLTFTKILNKTPRTQLKRPSQFNEDSYCNTNGRIQETPIKIKIMSTGADAYNPSSASSPIISHRDKFIELFIHFVKNFPETIADLINTHFPQGITQIESKLNKNQNE</sequence>
<gene>
    <name evidence="1" type="ORF">MELIAE_LOCUS6224</name>
</gene>
<keyword evidence="2" id="KW-1185">Reference proteome</keyword>
<evidence type="ECO:0000313" key="2">
    <source>
        <dbReference type="Proteomes" id="UP001154078"/>
    </source>
</evidence>
<dbReference type="Proteomes" id="UP001154078">
    <property type="component" value="Chromosome 4"/>
</dbReference>
<dbReference type="AlphaFoldDB" id="A0A9P0B0G0"/>
<evidence type="ECO:0000313" key="1">
    <source>
        <dbReference type="EMBL" id="CAH0554686.1"/>
    </source>
</evidence>
<accession>A0A9P0B0G0</accession>
<organism evidence="1 2">
    <name type="scientific">Brassicogethes aeneus</name>
    <name type="common">Rape pollen beetle</name>
    <name type="synonym">Meligethes aeneus</name>
    <dbReference type="NCBI Taxonomy" id="1431903"/>
    <lineage>
        <taxon>Eukaryota</taxon>
        <taxon>Metazoa</taxon>
        <taxon>Ecdysozoa</taxon>
        <taxon>Arthropoda</taxon>
        <taxon>Hexapoda</taxon>
        <taxon>Insecta</taxon>
        <taxon>Pterygota</taxon>
        <taxon>Neoptera</taxon>
        <taxon>Endopterygota</taxon>
        <taxon>Coleoptera</taxon>
        <taxon>Polyphaga</taxon>
        <taxon>Cucujiformia</taxon>
        <taxon>Nitidulidae</taxon>
        <taxon>Meligethinae</taxon>
        <taxon>Brassicogethes</taxon>
    </lineage>
</organism>
<protein>
    <submittedName>
        <fullName evidence="1">Uncharacterized protein</fullName>
    </submittedName>
</protein>
<dbReference type="EMBL" id="OV121135">
    <property type="protein sequence ID" value="CAH0554686.1"/>
    <property type="molecule type" value="Genomic_DNA"/>
</dbReference>
<dbReference type="OrthoDB" id="6779801at2759"/>
<proteinExistence type="predicted"/>